<dbReference type="Pfam" id="PF01966">
    <property type="entry name" value="HD"/>
    <property type="match status" value="1"/>
</dbReference>
<dbReference type="RefSeq" id="WP_013405600.1">
    <property type="nucleotide sequence ID" value="NC_014654.1"/>
</dbReference>
<gene>
    <name evidence="2" type="ordered locus">Halsa_1083</name>
</gene>
<dbReference type="OrthoDB" id="247014at2"/>
<dbReference type="Gene3D" id="1.10.3210.10">
    <property type="entry name" value="Hypothetical protein af1432"/>
    <property type="match status" value="1"/>
</dbReference>
<dbReference type="CDD" id="cd00077">
    <property type="entry name" value="HDc"/>
    <property type="match status" value="1"/>
</dbReference>
<dbReference type="eggNOG" id="COG1418">
    <property type="taxonomic scope" value="Bacteria"/>
</dbReference>
<reference evidence="2 3" key="1">
    <citation type="submission" date="2010-11" db="EMBL/GenBank/DDBJ databases">
        <title>Complete sequence of Halanaerobium sp. sapolanicus.</title>
        <authorList>
            <consortium name="US DOE Joint Genome Institute"/>
            <person name="Lucas S."/>
            <person name="Copeland A."/>
            <person name="Lapidus A."/>
            <person name="Cheng J.-F."/>
            <person name="Bruce D."/>
            <person name="Goodwin L."/>
            <person name="Pitluck S."/>
            <person name="Davenport K."/>
            <person name="Detter J.C."/>
            <person name="Han C."/>
            <person name="Tapia R."/>
            <person name="Land M."/>
            <person name="Hauser L."/>
            <person name="Jeffries C."/>
            <person name="Kyrpides N."/>
            <person name="Ivanova N."/>
            <person name="Mikhailova N."/>
            <person name="Begemann M.B."/>
            <person name="Mormile M.R."/>
            <person name="Wall J.D."/>
            <person name="Elias D.A."/>
            <person name="Woyke T."/>
        </authorList>
    </citation>
    <scope>NUCLEOTIDE SEQUENCE [LARGE SCALE GENOMIC DNA]</scope>
    <source>
        <strain evidence="3">sapolanicus</strain>
    </source>
</reference>
<dbReference type="HOGENOM" id="CLU_081221_0_0_9"/>
<organism evidence="2 3">
    <name type="scientific">Halanaerobium hydrogeniformans</name>
    <name type="common">Halanaerobium sp. (strain sapolanicus)</name>
    <dbReference type="NCBI Taxonomy" id="656519"/>
    <lineage>
        <taxon>Bacteria</taxon>
        <taxon>Bacillati</taxon>
        <taxon>Bacillota</taxon>
        <taxon>Clostridia</taxon>
        <taxon>Halanaerobiales</taxon>
        <taxon>Halanaerobiaceae</taxon>
        <taxon>Halanaerobium</taxon>
    </lineage>
</organism>
<reference evidence="2 3" key="2">
    <citation type="journal article" date="2011" name="J. Bacteriol.">
        <title>Complete Genome Sequence of the Haloalkaliphilic, Hydrogen Producing Halanaerobium hydrogenoformans.</title>
        <authorList>
            <person name="Brown S.D."/>
            <person name="Begemann M.B."/>
            <person name="Mormile M.R."/>
            <person name="Wall J.D."/>
            <person name="Han C.S."/>
            <person name="Goodwin L.A."/>
            <person name="Pitluck S."/>
            <person name="Land M.L."/>
            <person name="Hauser L.J."/>
            <person name="Elias D.A."/>
        </authorList>
    </citation>
    <scope>NUCLEOTIDE SEQUENCE [LARGE SCALE GENOMIC DNA]</scope>
    <source>
        <strain evidence="3">sapolanicus</strain>
    </source>
</reference>
<dbReference type="EMBL" id="CP002304">
    <property type="protein sequence ID" value="ADQ14517.1"/>
    <property type="molecule type" value="Genomic_DNA"/>
</dbReference>
<evidence type="ECO:0000313" key="3">
    <source>
        <dbReference type="Proteomes" id="UP000007434"/>
    </source>
</evidence>
<keyword evidence="3" id="KW-1185">Reference proteome</keyword>
<evidence type="ECO:0000313" key="2">
    <source>
        <dbReference type="EMBL" id="ADQ14517.1"/>
    </source>
</evidence>
<dbReference type="SUPFAM" id="SSF109604">
    <property type="entry name" value="HD-domain/PDEase-like"/>
    <property type="match status" value="1"/>
</dbReference>
<feature type="domain" description="HD/PDEase" evidence="1">
    <location>
        <begin position="29"/>
        <end position="144"/>
    </location>
</feature>
<dbReference type="InterPro" id="IPR006674">
    <property type="entry name" value="HD_domain"/>
</dbReference>
<name>E4RMI6_HALHG</name>
<protein>
    <submittedName>
        <fullName evidence="2">Metal-dependent phosphohydrolase HD sub domain</fullName>
    </submittedName>
</protein>
<evidence type="ECO:0000259" key="1">
    <source>
        <dbReference type="SMART" id="SM00471"/>
    </source>
</evidence>
<dbReference type="STRING" id="656519.Halsa_1083"/>
<proteinExistence type="predicted"/>
<dbReference type="Proteomes" id="UP000007434">
    <property type="component" value="Chromosome"/>
</dbReference>
<dbReference type="SMART" id="SM00471">
    <property type="entry name" value="HDc"/>
    <property type="match status" value="1"/>
</dbReference>
<dbReference type="KEGG" id="has:Halsa_1083"/>
<accession>E4RMI6</accession>
<sequence length="224" mass="25780">MLYLNDIKNNSDFQHMIEEANNYLSEKGYTEHGFRHVNYVSETTERILKRLNFDDRTVELGAIAGYLHDIGNMFNRKHHGISGANIVYTELRRLDVPLEDITKITTAIANHDVDIGKAVSPITAALILADKSDAHRTRVNKKDSTFIHDRVNLAIRDSEISVQPEAETITLNIDYDSSISQVMDYFEIYLYRMEMCKEAASYLGSRFRLFINDLELLGHVDYQE</sequence>
<dbReference type="AlphaFoldDB" id="E4RMI6"/>
<dbReference type="InterPro" id="IPR003607">
    <property type="entry name" value="HD/PDEase_dom"/>
</dbReference>